<name>A0A1A9UJL7_GLOAU</name>
<protein>
    <submittedName>
        <fullName evidence="2">Uncharacterized protein</fullName>
    </submittedName>
</protein>
<evidence type="ECO:0000256" key="1">
    <source>
        <dbReference type="SAM" id="MobiDB-lite"/>
    </source>
</evidence>
<keyword evidence="3" id="KW-1185">Reference proteome</keyword>
<dbReference type="Proteomes" id="UP000078200">
    <property type="component" value="Unassembled WGS sequence"/>
</dbReference>
<proteinExistence type="predicted"/>
<sequence>MYPGSEFNSQGVALVNSSGQSFQPTNGGELMSNDSNQTPAIRSNTRPTVIKFFDSAEEFRKFKYVAASELMRHLTSGKPNPSLSCYIPFDLLPSTDPLNFFTAFWQFLAEFSEMFSKELIITIRNLIGCNFLSVAVSYVVFYFKTHNNEVQAERKLTGRTSA</sequence>
<evidence type="ECO:0000313" key="3">
    <source>
        <dbReference type="Proteomes" id="UP000078200"/>
    </source>
</evidence>
<organism evidence="2 3">
    <name type="scientific">Glossina austeni</name>
    <name type="common">Savannah tsetse fly</name>
    <dbReference type="NCBI Taxonomy" id="7395"/>
    <lineage>
        <taxon>Eukaryota</taxon>
        <taxon>Metazoa</taxon>
        <taxon>Ecdysozoa</taxon>
        <taxon>Arthropoda</taxon>
        <taxon>Hexapoda</taxon>
        <taxon>Insecta</taxon>
        <taxon>Pterygota</taxon>
        <taxon>Neoptera</taxon>
        <taxon>Endopterygota</taxon>
        <taxon>Diptera</taxon>
        <taxon>Brachycera</taxon>
        <taxon>Muscomorpha</taxon>
        <taxon>Hippoboscoidea</taxon>
        <taxon>Glossinidae</taxon>
        <taxon>Glossina</taxon>
    </lineage>
</organism>
<feature type="region of interest" description="Disordered" evidence="1">
    <location>
        <begin position="18"/>
        <end position="42"/>
    </location>
</feature>
<evidence type="ECO:0000313" key="2">
    <source>
        <dbReference type="EnsemblMetazoa" id="GAUT006969-PA"/>
    </source>
</evidence>
<reference evidence="2" key="1">
    <citation type="submission" date="2020-05" db="UniProtKB">
        <authorList>
            <consortium name="EnsemblMetazoa"/>
        </authorList>
    </citation>
    <scope>IDENTIFICATION</scope>
    <source>
        <strain evidence="2">TTRI</strain>
    </source>
</reference>
<dbReference type="VEuPathDB" id="VectorBase:GAUT006969"/>
<accession>A0A1A9UJL7</accession>
<dbReference type="AlphaFoldDB" id="A0A1A9UJL7"/>
<dbReference type="EnsemblMetazoa" id="GAUT006969-RA">
    <property type="protein sequence ID" value="GAUT006969-PA"/>
    <property type="gene ID" value="GAUT006969"/>
</dbReference>